<evidence type="ECO:0000313" key="2">
    <source>
        <dbReference type="EMBL" id="KAJ0393506.1"/>
    </source>
</evidence>
<keyword evidence="3" id="KW-1185">Reference proteome</keyword>
<dbReference type="Proteomes" id="UP001209570">
    <property type="component" value="Unassembled WGS sequence"/>
</dbReference>
<reference evidence="2" key="1">
    <citation type="submission" date="2021-12" db="EMBL/GenBank/DDBJ databases">
        <title>Prjna785345.</title>
        <authorList>
            <person name="Rujirawat T."/>
            <person name="Krajaejun T."/>
        </authorList>
    </citation>
    <scope>NUCLEOTIDE SEQUENCE</scope>
    <source>
        <strain evidence="2">Pi057C3</strain>
    </source>
</reference>
<feature type="signal peptide" evidence="1">
    <location>
        <begin position="1"/>
        <end position="20"/>
    </location>
</feature>
<gene>
    <name evidence="2" type="ORF">P43SY_003710</name>
</gene>
<dbReference type="PANTHER" id="PTHR33946:SF4">
    <property type="entry name" value="COAGULATION FACTOR XI"/>
    <property type="match status" value="1"/>
</dbReference>
<sequence length="416" mass="46428">MLSLFRAIAASTFLLSVALASRVAEPAHQGRELLEQWTFSPVRSIKVRVQGNLPVWDPEHGVFVASFGKTFEERHRAVLDTVNMASVEGAFKFVQAECINYYDIKNNGCKRKNDIQYVVFYETIIAQPRAAMAKYQEVADDAAAIEHCPFVAMDGGQCSPVNGTRPKTCDEFIGDNGSPKLGMCVGGQLMHMDPLAPYPDTYWHSFPNSCPTELWKNKTEQCRTKYSGGLCPFGVKPDGVTCSFSYRILGWVALDDVVGITSMTNPATNATYRNYTEFCRAGGTEYKVIVDDERPVVEETIPFWKNPLDRDANRQRIQQLVSAYNETISEKPLSSDGGMMLALPDVESLRQENPPCYVNNIRCAKARFGCRRRTYSQVCSVCRRAGEDCVVAPPSFKFPDLSLPHFVVKATLSKKS</sequence>
<comment type="caution">
    <text evidence="2">The sequence shown here is derived from an EMBL/GenBank/DDBJ whole genome shotgun (WGS) entry which is preliminary data.</text>
</comment>
<feature type="chain" id="PRO_5041908569" evidence="1">
    <location>
        <begin position="21"/>
        <end position="416"/>
    </location>
</feature>
<protein>
    <submittedName>
        <fullName evidence="2">Uncharacterized protein</fullName>
    </submittedName>
</protein>
<dbReference type="EMBL" id="JAKCXM010000487">
    <property type="protein sequence ID" value="KAJ0393506.1"/>
    <property type="molecule type" value="Genomic_DNA"/>
</dbReference>
<accession>A0AAD5L9E1</accession>
<dbReference type="AlphaFoldDB" id="A0AAD5L9E1"/>
<evidence type="ECO:0000256" key="1">
    <source>
        <dbReference type="SAM" id="SignalP"/>
    </source>
</evidence>
<dbReference type="PANTHER" id="PTHR33946">
    <property type="match status" value="1"/>
</dbReference>
<proteinExistence type="predicted"/>
<name>A0AAD5L9E1_PYTIN</name>
<organism evidence="2 3">
    <name type="scientific">Pythium insidiosum</name>
    <name type="common">Pythiosis disease agent</name>
    <dbReference type="NCBI Taxonomy" id="114742"/>
    <lineage>
        <taxon>Eukaryota</taxon>
        <taxon>Sar</taxon>
        <taxon>Stramenopiles</taxon>
        <taxon>Oomycota</taxon>
        <taxon>Peronosporomycetes</taxon>
        <taxon>Pythiales</taxon>
        <taxon>Pythiaceae</taxon>
        <taxon>Pythium</taxon>
    </lineage>
</organism>
<evidence type="ECO:0000313" key="3">
    <source>
        <dbReference type="Proteomes" id="UP001209570"/>
    </source>
</evidence>
<keyword evidence="1" id="KW-0732">Signal</keyword>